<keyword evidence="5" id="KW-0233">DNA recombination</keyword>
<evidence type="ECO:0000313" key="6">
    <source>
        <dbReference type="EMBL" id="EYD71527.1"/>
    </source>
</evidence>
<name>A0A017HAN5_9RHOB</name>
<gene>
    <name evidence="6" type="ORF">Rumeso_04928</name>
</gene>
<organism evidence="6 7">
    <name type="scientific">Rubellimicrobium mesophilum DSM 19309</name>
    <dbReference type="NCBI Taxonomy" id="442562"/>
    <lineage>
        <taxon>Bacteria</taxon>
        <taxon>Pseudomonadati</taxon>
        <taxon>Pseudomonadota</taxon>
        <taxon>Alphaproteobacteria</taxon>
        <taxon>Rhodobacterales</taxon>
        <taxon>Roseobacteraceae</taxon>
        <taxon>Rubellimicrobium</taxon>
    </lineage>
</organism>
<evidence type="ECO:0000256" key="3">
    <source>
        <dbReference type="ARBA" id="ARBA00022578"/>
    </source>
</evidence>
<keyword evidence="4" id="KW-0238">DNA-binding</keyword>
<reference evidence="6 7" key="1">
    <citation type="submission" date="2013-02" db="EMBL/GenBank/DDBJ databases">
        <authorList>
            <person name="Fiebig A."/>
            <person name="Goeker M."/>
            <person name="Klenk H.-P.P."/>
        </authorList>
    </citation>
    <scope>NUCLEOTIDE SEQUENCE [LARGE SCALE GENOMIC DNA]</scope>
    <source>
        <strain evidence="6 7">DSM 19309</strain>
    </source>
</reference>
<proteinExistence type="inferred from homology"/>
<sequence>MSVRAIRDHLEELYGIEVSPDLISTVTNAVLDEVAEWQNRPLDACYPRSSSTRSE</sequence>
<evidence type="ECO:0000256" key="4">
    <source>
        <dbReference type="ARBA" id="ARBA00023125"/>
    </source>
</evidence>
<evidence type="ECO:0000256" key="5">
    <source>
        <dbReference type="ARBA" id="ARBA00023172"/>
    </source>
</evidence>
<evidence type="ECO:0000256" key="2">
    <source>
        <dbReference type="ARBA" id="ARBA00010961"/>
    </source>
</evidence>
<protein>
    <submittedName>
        <fullName evidence="6">Mobile element protein</fullName>
    </submittedName>
</protein>
<evidence type="ECO:0000256" key="1">
    <source>
        <dbReference type="ARBA" id="ARBA00002190"/>
    </source>
</evidence>
<dbReference type="STRING" id="442562.Rumeso_04928"/>
<keyword evidence="7" id="KW-1185">Reference proteome</keyword>
<comment type="caution">
    <text evidence="6">The sequence shown here is derived from an EMBL/GenBank/DDBJ whole genome shotgun (WGS) entry which is preliminary data.</text>
</comment>
<dbReference type="GO" id="GO:0006313">
    <property type="term" value="P:DNA transposition"/>
    <property type="evidence" value="ECO:0007669"/>
    <property type="project" value="InterPro"/>
</dbReference>
<dbReference type="GO" id="GO:0004803">
    <property type="term" value="F:transposase activity"/>
    <property type="evidence" value="ECO:0007669"/>
    <property type="project" value="InterPro"/>
</dbReference>
<keyword evidence="3" id="KW-0815">Transposition</keyword>
<dbReference type="GO" id="GO:0003677">
    <property type="term" value="F:DNA binding"/>
    <property type="evidence" value="ECO:0007669"/>
    <property type="project" value="UniProtKB-KW"/>
</dbReference>
<dbReference type="EMBL" id="AOSK01000136">
    <property type="protein sequence ID" value="EYD71527.1"/>
    <property type="molecule type" value="Genomic_DNA"/>
</dbReference>
<dbReference type="Pfam" id="PF00872">
    <property type="entry name" value="Transposase_mut"/>
    <property type="match status" value="1"/>
</dbReference>
<dbReference type="AlphaFoldDB" id="A0A017HAN5"/>
<comment type="similarity">
    <text evidence="2">Belongs to the transposase mutator family.</text>
</comment>
<dbReference type="PATRIC" id="fig|442562.3.peg.4850"/>
<dbReference type="Proteomes" id="UP000019666">
    <property type="component" value="Unassembled WGS sequence"/>
</dbReference>
<dbReference type="InterPro" id="IPR001207">
    <property type="entry name" value="Transposase_mutator"/>
</dbReference>
<accession>A0A017HAN5</accession>
<comment type="function">
    <text evidence="1">Required for the transposition of the insertion element.</text>
</comment>
<dbReference type="HOGENOM" id="CLU_036805_10_9_5"/>
<evidence type="ECO:0000313" key="7">
    <source>
        <dbReference type="Proteomes" id="UP000019666"/>
    </source>
</evidence>